<feature type="transmembrane region" description="Helical" evidence="1">
    <location>
        <begin position="96"/>
        <end position="115"/>
    </location>
</feature>
<feature type="transmembrane region" description="Helical" evidence="1">
    <location>
        <begin position="39"/>
        <end position="58"/>
    </location>
</feature>
<evidence type="ECO:0000256" key="1">
    <source>
        <dbReference type="SAM" id="Phobius"/>
    </source>
</evidence>
<feature type="transmembrane region" description="Helical" evidence="1">
    <location>
        <begin position="65"/>
        <end position="84"/>
    </location>
</feature>
<dbReference type="AlphaFoldDB" id="A0A918WRR0"/>
<dbReference type="Proteomes" id="UP000646244">
    <property type="component" value="Unassembled WGS sequence"/>
</dbReference>
<protein>
    <recommendedName>
        <fullName evidence="4">Integral membrane protein</fullName>
    </recommendedName>
</protein>
<dbReference type="Pfam" id="PF19608">
    <property type="entry name" value="DUF6113"/>
    <property type="match status" value="1"/>
</dbReference>
<organism evidence="2 3">
    <name type="scientific">Streptomyces cinnamoneus</name>
    <name type="common">Streptoverticillium cinnamoneum</name>
    <dbReference type="NCBI Taxonomy" id="53446"/>
    <lineage>
        <taxon>Bacteria</taxon>
        <taxon>Bacillati</taxon>
        <taxon>Actinomycetota</taxon>
        <taxon>Actinomycetes</taxon>
        <taxon>Kitasatosporales</taxon>
        <taxon>Streptomycetaceae</taxon>
        <taxon>Streptomyces</taxon>
        <taxon>Streptomyces cinnamoneus group</taxon>
    </lineage>
</organism>
<gene>
    <name evidence="2" type="ORF">GCM10010507_62920</name>
</gene>
<evidence type="ECO:0008006" key="4">
    <source>
        <dbReference type="Google" id="ProtNLM"/>
    </source>
</evidence>
<dbReference type="EMBL" id="BMVB01000051">
    <property type="protein sequence ID" value="GHC74926.1"/>
    <property type="molecule type" value="Genomic_DNA"/>
</dbReference>
<name>A0A918WRR0_STRCJ</name>
<evidence type="ECO:0000313" key="2">
    <source>
        <dbReference type="EMBL" id="GHC74926.1"/>
    </source>
</evidence>
<reference evidence="2" key="1">
    <citation type="journal article" date="2014" name="Int. J. Syst. Evol. Microbiol.">
        <title>Complete genome sequence of Corynebacterium casei LMG S-19264T (=DSM 44701T), isolated from a smear-ripened cheese.</title>
        <authorList>
            <consortium name="US DOE Joint Genome Institute (JGI-PGF)"/>
            <person name="Walter F."/>
            <person name="Albersmeier A."/>
            <person name="Kalinowski J."/>
            <person name="Ruckert C."/>
        </authorList>
    </citation>
    <scope>NUCLEOTIDE SEQUENCE</scope>
    <source>
        <strain evidence="2">JCM 4633</strain>
    </source>
</reference>
<reference evidence="2" key="2">
    <citation type="submission" date="2020-09" db="EMBL/GenBank/DDBJ databases">
        <authorList>
            <person name="Sun Q."/>
            <person name="Ohkuma M."/>
        </authorList>
    </citation>
    <scope>NUCLEOTIDE SEQUENCE</scope>
    <source>
        <strain evidence="2">JCM 4633</strain>
    </source>
</reference>
<keyword evidence="1" id="KW-1133">Transmembrane helix</keyword>
<feature type="transmembrane region" description="Helical" evidence="1">
    <location>
        <begin position="14"/>
        <end position="33"/>
    </location>
</feature>
<keyword evidence="1" id="KW-0812">Transmembrane</keyword>
<keyword evidence="1" id="KW-0472">Membrane</keyword>
<sequence length="130" mass="12675">MGGGLLKPVGIGRLCAYAGLVALGFLTGVAGSLVQGGWFPAGLLLALLGLGGLCYGAVVATGSRAGGGAAGLGWLIAVIVLAANRPEGDFLFEAGIGSYAFLLGGMAFAVMCATVPKLPQPDGPSARLGK</sequence>
<dbReference type="InterPro" id="IPR046095">
    <property type="entry name" value="DUF6113"/>
</dbReference>
<proteinExistence type="predicted"/>
<evidence type="ECO:0000313" key="3">
    <source>
        <dbReference type="Proteomes" id="UP000646244"/>
    </source>
</evidence>
<comment type="caution">
    <text evidence="2">The sequence shown here is derived from an EMBL/GenBank/DDBJ whole genome shotgun (WGS) entry which is preliminary data.</text>
</comment>
<accession>A0A918WRR0</accession>